<evidence type="ECO:0000313" key="2">
    <source>
        <dbReference type="EMBL" id="NIH53550.1"/>
    </source>
</evidence>
<evidence type="ECO:0008006" key="4">
    <source>
        <dbReference type="Google" id="ProtNLM"/>
    </source>
</evidence>
<feature type="transmembrane region" description="Helical" evidence="1">
    <location>
        <begin position="36"/>
        <end position="61"/>
    </location>
</feature>
<feature type="transmembrane region" description="Helical" evidence="1">
    <location>
        <begin position="73"/>
        <end position="89"/>
    </location>
</feature>
<dbReference type="AlphaFoldDB" id="A0A7X5R0Q4"/>
<keyword evidence="1" id="KW-0812">Transmembrane</keyword>
<comment type="caution">
    <text evidence="2">The sequence shown here is derived from an EMBL/GenBank/DDBJ whole genome shotgun (WGS) entry which is preliminary data.</text>
</comment>
<dbReference type="EMBL" id="JAAMOX010000001">
    <property type="protein sequence ID" value="NIH53550.1"/>
    <property type="molecule type" value="Genomic_DNA"/>
</dbReference>
<feature type="transmembrane region" description="Helical" evidence="1">
    <location>
        <begin position="96"/>
        <end position="118"/>
    </location>
</feature>
<reference evidence="2 3" key="1">
    <citation type="submission" date="2020-02" db="EMBL/GenBank/DDBJ databases">
        <title>Sequencing the genomes of 1000 actinobacteria strains.</title>
        <authorList>
            <person name="Klenk H.-P."/>
        </authorList>
    </citation>
    <scope>NUCLEOTIDE SEQUENCE [LARGE SCALE GENOMIC DNA]</scope>
    <source>
        <strain evidence="2 3">DSM 27960</strain>
    </source>
</reference>
<name>A0A7X5R0Q4_9MICO</name>
<keyword evidence="1" id="KW-0472">Membrane</keyword>
<organism evidence="2 3">
    <name type="scientific">Lysinibacter cavernae</name>
    <dbReference type="NCBI Taxonomy" id="1640652"/>
    <lineage>
        <taxon>Bacteria</taxon>
        <taxon>Bacillati</taxon>
        <taxon>Actinomycetota</taxon>
        <taxon>Actinomycetes</taxon>
        <taxon>Micrococcales</taxon>
        <taxon>Microbacteriaceae</taxon>
        <taxon>Lysinibacter</taxon>
    </lineage>
</organism>
<sequence>MDILHNVLLVLHFIGIGSLLGGFMTQMKQLKPGTAVVNAAMFHGALTMLVSGLLLVATTYMSGEGDYVNNAKIGVKLAILIVISVLVIINRKKATVPSGVIGAIGGLTVVNIILAVFWK</sequence>
<feature type="transmembrane region" description="Helical" evidence="1">
    <location>
        <begin position="6"/>
        <end position="24"/>
    </location>
</feature>
<gene>
    <name evidence="2" type="ORF">FHX76_001418</name>
</gene>
<dbReference type="RefSeq" id="WP_167149250.1">
    <property type="nucleotide sequence ID" value="NZ_JAAMOX010000001.1"/>
</dbReference>
<protein>
    <recommendedName>
        <fullName evidence="4">Integral membrane protein</fullName>
    </recommendedName>
</protein>
<proteinExistence type="predicted"/>
<evidence type="ECO:0000313" key="3">
    <source>
        <dbReference type="Proteomes" id="UP000541033"/>
    </source>
</evidence>
<evidence type="ECO:0000256" key="1">
    <source>
        <dbReference type="SAM" id="Phobius"/>
    </source>
</evidence>
<accession>A0A7X5R0Q4</accession>
<keyword evidence="3" id="KW-1185">Reference proteome</keyword>
<keyword evidence="1" id="KW-1133">Transmembrane helix</keyword>
<dbReference type="Proteomes" id="UP000541033">
    <property type="component" value="Unassembled WGS sequence"/>
</dbReference>